<sequence>MMVYPFEMATIAMFGGDRMVGTYYGFYSTVSGVGIAAGNVLTGAALDAGRNSGAQSLPWWGLVTLGAACAVGVRLLARSGRMNILAAQSAKV</sequence>
<keyword evidence="3" id="KW-1185">Reference proteome</keyword>
<name>A0ABW2NZD4_9ACTN</name>
<evidence type="ECO:0000313" key="3">
    <source>
        <dbReference type="Proteomes" id="UP001596496"/>
    </source>
</evidence>
<dbReference type="EMBL" id="JBHTCG010000004">
    <property type="protein sequence ID" value="MFC7382219.1"/>
    <property type="molecule type" value="Genomic_DNA"/>
</dbReference>
<evidence type="ECO:0000256" key="1">
    <source>
        <dbReference type="SAM" id="Phobius"/>
    </source>
</evidence>
<accession>A0ABW2NZD4</accession>
<keyword evidence="1" id="KW-0812">Transmembrane</keyword>
<protein>
    <recommendedName>
        <fullName evidence="4">MFS transporter</fullName>
    </recommendedName>
</protein>
<dbReference type="InterPro" id="IPR036259">
    <property type="entry name" value="MFS_trans_sf"/>
</dbReference>
<proteinExistence type="predicted"/>
<dbReference type="Proteomes" id="UP001596496">
    <property type="component" value="Unassembled WGS sequence"/>
</dbReference>
<keyword evidence="1" id="KW-0472">Membrane</keyword>
<feature type="transmembrane region" description="Helical" evidence="1">
    <location>
        <begin position="57"/>
        <end position="77"/>
    </location>
</feature>
<evidence type="ECO:0008006" key="4">
    <source>
        <dbReference type="Google" id="ProtNLM"/>
    </source>
</evidence>
<organism evidence="2 3">
    <name type="scientific">Sphaerisporangium rhizosphaerae</name>
    <dbReference type="NCBI Taxonomy" id="2269375"/>
    <lineage>
        <taxon>Bacteria</taxon>
        <taxon>Bacillati</taxon>
        <taxon>Actinomycetota</taxon>
        <taxon>Actinomycetes</taxon>
        <taxon>Streptosporangiales</taxon>
        <taxon>Streptosporangiaceae</taxon>
        <taxon>Sphaerisporangium</taxon>
    </lineage>
</organism>
<dbReference type="RefSeq" id="WP_380825388.1">
    <property type="nucleotide sequence ID" value="NZ_JBHTCG010000004.1"/>
</dbReference>
<comment type="caution">
    <text evidence="2">The sequence shown here is derived from an EMBL/GenBank/DDBJ whole genome shotgun (WGS) entry which is preliminary data.</text>
</comment>
<dbReference type="SUPFAM" id="SSF103473">
    <property type="entry name" value="MFS general substrate transporter"/>
    <property type="match status" value="1"/>
</dbReference>
<gene>
    <name evidence="2" type="ORF">ACFQSB_08385</name>
</gene>
<evidence type="ECO:0000313" key="2">
    <source>
        <dbReference type="EMBL" id="MFC7382219.1"/>
    </source>
</evidence>
<feature type="transmembrane region" description="Helical" evidence="1">
    <location>
        <begin position="21"/>
        <end position="45"/>
    </location>
</feature>
<keyword evidence="1" id="KW-1133">Transmembrane helix</keyword>
<reference evidence="3" key="1">
    <citation type="journal article" date="2019" name="Int. J. Syst. Evol. Microbiol.">
        <title>The Global Catalogue of Microorganisms (GCM) 10K type strain sequencing project: providing services to taxonomists for standard genome sequencing and annotation.</title>
        <authorList>
            <consortium name="The Broad Institute Genomics Platform"/>
            <consortium name="The Broad Institute Genome Sequencing Center for Infectious Disease"/>
            <person name="Wu L."/>
            <person name="Ma J."/>
        </authorList>
    </citation>
    <scope>NUCLEOTIDE SEQUENCE [LARGE SCALE GENOMIC DNA]</scope>
    <source>
        <strain evidence="3">CECT 7649</strain>
    </source>
</reference>